<proteinExistence type="predicted"/>
<dbReference type="Proteomes" id="UP000724584">
    <property type="component" value="Unassembled WGS sequence"/>
</dbReference>
<name>A0ACB7PP59_9PEZI</name>
<evidence type="ECO:0000313" key="1">
    <source>
        <dbReference type="EMBL" id="KAH6649403.1"/>
    </source>
</evidence>
<gene>
    <name evidence="1" type="ORF">F5144DRAFT_552893</name>
</gene>
<keyword evidence="2" id="KW-1185">Reference proteome</keyword>
<dbReference type="EMBL" id="JAGIZQ010000001">
    <property type="protein sequence ID" value="KAH6649403.1"/>
    <property type="molecule type" value="Genomic_DNA"/>
</dbReference>
<comment type="caution">
    <text evidence="1">The sequence shown here is derived from an EMBL/GenBank/DDBJ whole genome shotgun (WGS) entry which is preliminary data.</text>
</comment>
<organism evidence="1 2">
    <name type="scientific">Chaetomium tenue</name>
    <dbReference type="NCBI Taxonomy" id="1854479"/>
    <lineage>
        <taxon>Eukaryota</taxon>
        <taxon>Fungi</taxon>
        <taxon>Dikarya</taxon>
        <taxon>Ascomycota</taxon>
        <taxon>Pezizomycotina</taxon>
        <taxon>Sordariomycetes</taxon>
        <taxon>Sordariomycetidae</taxon>
        <taxon>Sordariales</taxon>
        <taxon>Chaetomiaceae</taxon>
        <taxon>Chaetomium</taxon>
    </lineage>
</organism>
<reference evidence="1 2" key="1">
    <citation type="journal article" date="2021" name="Nat. Commun.">
        <title>Genetic determinants of endophytism in the Arabidopsis root mycobiome.</title>
        <authorList>
            <person name="Mesny F."/>
            <person name="Miyauchi S."/>
            <person name="Thiergart T."/>
            <person name="Pickel B."/>
            <person name="Atanasova L."/>
            <person name="Karlsson M."/>
            <person name="Huettel B."/>
            <person name="Barry K.W."/>
            <person name="Haridas S."/>
            <person name="Chen C."/>
            <person name="Bauer D."/>
            <person name="Andreopoulos W."/>
            <person name="Pangilinan J."/>
            <person name="LaButti K."/>
            <person name="Riley R."/>
            <person name="Lipzen A."/>
            <person name="Clum A."/>
            <person name="Drula E."/>
            <person name="Henrissat B."/>
            <person name="Kohler A."/>
            <person name="Grigoriev I.V."/>
            <person name="Martin F.M."/>
            <person name="Hacquard S."/>
        </authorList>
    </citation>
    <scope>NUCLEOTIDE SEQUENCE [LARGE SCALE GENOMIC DNA]</scope>
    <source>
        <strain evidence="1 2">MPI-SDFR-AT-0079</strain>
    </source>
</reference>
<sequence length="303" mass="33069">MAVLGLMYLQPAVNMFETPHSRWRALEMRNPRAASAFLYGVKTTHIYCRPTCPSRLARKANVVFFDSANEAECAGFRACKRCKPSQADFEPQASHKKAFRKACELMDAAEGVLTLESLAASVGLSPRYLHGVFKTVMGFTPNAYAMRVRKEGSSRKGLSSQERAAAFLQDGGPPPSREVDEGTASPYLSFIDLPLDGDTEAGPASPGTPSYRHTGNRCQYTAPVPSTGIFDDFPLCFEEYFDVSPLWDPSCLNYGVIATHGAGDVSPIDNIIGTQGEDAFRMMLTDQPGHLNCCSNSRNLDSD</sequence>
<accession>A0ACB7PP59</accession>
<evidence type="ECO:0000313" key="2">
    <source>
        <dbReference type="Proteomes" id="UP000724584"/>
    </source>
</evidence>
<protein>
    <submittedName>
        <fullName evidence="1">Metal binding domain of Ada-domain-containing protein</fullName>
    </submittedName>
</protein>